<feature type="transmembrane region" description="Helical" evidence="1">
    <location>
        <begin position="46"/>
        <end position="68"/>
    </location>
</feature>
<keyword evidence="1" id="KW-1133">Transmembrane helix</keyword>
<dbReference type="EMBL" id="MNCJ02000323">
    <property type="protein sequence ID" value="KAF5794153.1"/>
    <property type="molecule type" value="Genomic_DNA"/>
</dbReference>
<evidence type="ECO:0000313" key="2">
    <source>
        <dbReference type="EMBL" id="KAF5794153.1"/>
    </source>
</evidence>
<keyword evidence="1" id="KW-0472">Membrane</keyword>
<dbReference type="AlphaFoldDB" id="A0A9K3NC77"/>
<dbReference type="Proteomes" id="UP000215914">
    <property type="component" value="Unassembled WGS sequence"/>
</dbReference>
<keyword evidence="1" id="KW-0812">Transmembrane</keyword>
<evidence type="ECO:0000256" key="1">
    <source>
        <dbReference type="SAM" id="Phobius"/>
    </source>
</evidence>
<organism evidence="2 3">
    <name type="scientific">Helianthus annuus</name>
    <name type="common">Common sunflower</name>
    <dbReference type="NCBI Taxonomy" id="4232"/>
    <lineage>
        <taxon>Eukaryota</taxon>
        <taxon>Viridiplantae</taxon>
        <taxon>Streptophyta</taxon>
        <taxon>Embryophyta</taxon>
        <taxon>Tracheophyta</taxon>
        <taxon>Spermatophyta</taxon>
        <taxon>Magnoliopsida</taxon>
        <taxon>eudicotyledons</taxon>
        <taxon>Gunneridae</taxon>
        <taxon>Pentapetalae</taxon>
        <taxon>asterids</taxon>
        <taxon>campanulids</taxon>
        <taxon>Asterales</taxon>
        <taxon>Asteraceae</taxon>
        <taxon>Asteroideae</taxon>
        <taxon>Heliantheae alliance</taxon>
        <taxon>Heliantheae</taxon>
        <taxon>Helianthus</taxon>
    </lineage>
</organism>
<evidence type="ECO:0000313" key="3">
    <source>
        <dbReference type="Proteomes" id="UP000215914"/>
    </source>
</evidence>
<gene>
    <name evidence="2" type="ORF">HanXRQr2_Chr08g0324911</name>
</gene>
<dbReference type="Gramene" id="mRNA:HanXRQr2_Chr08g0324911">
    <property type="protein sequence ID" value="mRNA:HanXRQr2_Chr08g0324911"/>
    <property type="gene ID" value="HanXRQr2_Chr08g0324911"/>
</dbReference>
<sequence length="74" mass="8263">MVDSVHLIKARQVFDGGRFKGGSCGHNRCSICFSCWSIIKTCYGGLITYVIKTMILVLQIATTFHYAFSSYDDS</sequence>
<comment type="caution">
    <text evidence="2">The sequence shown here is derived from an EMBL/GenBank/DDBJ whole genome shotgun (WGS) entry which is preliminary data.</text>
</comment>
<protein>
    <recommendedName>
        <fullName evidence="4">Transmembrane protein</fullName>
    </recommendedName>
</protein>
<keyword evidence="3" id="KW-1185">Reference proteome</keyword>
<name>A0A9K3NC77_HELAN</name>
<reference evidence="2" key="1">
    <citation type="journal article" date="2017" name="Nature">
        <title>The sunflower genome provides insights into oil metabolism, flowering and Asterid evolution.</title>
        <authorList>
            <person name="Badouin H."/>
            <person name="Gouzy J."/>
            <person name="Grassa C.J."/>
            <person name="Murat F."/>
            <person name="Staton S.E."/>
            <person name="Cottret L."/>
            <person name="Lelandais-Briere C."/>
            <person name="Owens G.L."/>
            <person name="Carrere S."/>
            <person name="Mayjonade B."/>
            <person name="Legrand L."/>
            <person name="Gill N."/>
            <person name="Kane N.C."/>
            <person name="Bowers J.E."/>
            <person name="Hubner S."/>
            <person name="Bellec A."/>
            <person name="Berard A."/>
            <person name="Berges H."/>
            <person name="Blanchet N."/>
            <person name="Boniface M.C."/>
            <person name="Brunel D."/>
            <person name="Catrice O."/>
            <person name="Chaidir N."/>
            <person name="Claudel C."/>
            <person name="Donnadieu C."/>
            <person name="Faraut T."/>
            <person name="Fievet G."/>
            <person name="Helmstetter N."/>
            <person name="King M."/>
            <person name="Knapp S.J."/>
            <person name="Lai Z."/>
            <person name="Le Paslier M.C."/>
            <person name="Lippi Y."/>
            <person name="Lorenzon L."/>
            <person name="Mandel J.R."/>
            <person name="Marage G."/>
            <person name="Marchand G."/>
            <person name="Marquand E."/>
            <person name="Bret-Mestries E."/>
            <person name="Morien E."/>
            <person name="Nambeesan S."/>
            <person name="Nguyen T."/>
            <person name="Pegot-Espagnet P."/>
            <person name="Pouilly N."/>
            <person name="Raftis F."/>
            <person name="Sallet E."/>
            <person name="Schiex T."/>
            <person name="Thomas J."/>
            <person name="Vandecasteele C."/>
            <person name="Vares D."/>
            <person name="Vear F."/>
            <person name="Vautrin S."/>
            <person name="Crespi M."/>
            <person name="Mangin B."/>
            <person name="Burke J.M."/>
            <person name="Salse J."/>
            <person name="Munos S."/>
            <person name="Vincourt P."/>
            <person name="Rieseberg L.H."/>
            <person name="Langlade N.B."/>
        </authorList>
    </citation>
    <scope>NUCLEOTIDE SEQUENCE</scope>
    <source>
        <tissue evidence="2">Leaves</tissue>
    </source>
</reference>
<reference evidence="2" key="2">
    <citation type="submission" date="2020-06" db="EMBL/GenBank/DDBJ databases">
        <title>Helianthus annuus Genome sequencing and assembly Release 2.</title>
        <authorList>
            <person name="Gouzy J."/>
            <person name="Langlade N."/>
            <person name="Munos S."/>
        </authorList>
    </citation>
    <scope>NUCLEOTIDE SEQUENCE</scope>
    <source>
        <tissue evidence="2">Leaves</tissue>
    </source>
</reference>
<proteinExistence type="predicted"/>
<accession>A0A9K3NC77</accession>
<evidence type="ECO:0008006" key="4">
    <source>
        <dbReference type="Google" id="ProtNLM"/>
    </source>
</evidence>